<dbReference type="Proteomes" id="UP000006238">
    <property type="component" value="Unassembled WGS sequence"/>
</dbReference>
<accession>D4S2L5</accession>
<sequence length="483" mass="54165">MKKRILLTIPFILSSLLIGCGKPDKNDSSVADTSDYILTDTSERADSNGKLKRTYTFVNSEKEISFTYNVLKNFSMENFYYGTSLITNDSYGYDRYMVVDSEGNEIIKYDSYDYMKRLETLPYFIVTTDKESGELVGLISETGSAVVPEKYKDISLYPSDDKIIYLCDKGEDVYDIRSENGDVITEDITITNISDCGYVESPFSSGGYGILCINTGNGYRYISEKNGSTVIEHADYYDENIFDYYITSASQGDVQLGFFNNDGTKFYPISDDYSGCRIFATSDYRYIYDSSDIIVATYSSGGSLVGTSDNGEILHPMLYGNNRTFFIETESAYILKDSDDDQVEKFSKDTCTLEGSSNYGFVITKDGAGTVYSLKGKKLYTDLTVTDKLYIDDNTYLANIYGHLVPLDINETISYQSEKGFCLTENQSEGKIYIKDSSNTLSEYNTSDFISLLHTDNDSIFLVKTTNGLFNINGNAIKSATEE</sequence>
<dbReference type="HOGENOM" id="CLU_564615_0_0_9"/>
<dbReference type="GeneID" id="98917553"/>
<dbReference type="PROSITE" id="PS51257">
    <property type="entry name" value="PROKAR_LIPOPROTEIN"/>
    <property type="match status" value="1"/>
</dbReference>
<protein>
    <submittedName>
        <fullName evidence="1">Uncharacterized protein</fullName>
    </submittedName>
</protein>
<name>D4S2L5_9FIRM</name>
<evidence type="ECO:0000313" key="1">
    <source>
        <dbReference type="EMBL" id="EFF67470.1"/>
    </source>
</evidence>
<comment type="caution">
    <text evidence="1">The sequence shown here is derived from an EMBL/GenBank/DDBJ whole genome shotgun (WGS) entry which is preliminary data.</text>
</comment>
<reference evidence="1 2" key="1">
    <citation type="submission" date="2010-02" db="EMBL/GenBank/DDBJ databases">
        <authorList>
            <person name="Weinstock G."/>
            <person name="Sodergren E."/>
            <person name="Clifton S."/>
            <person name="Fulton L."/>
            <person name="Fulton B."/>
            <person name="Courtney L."/>
            <person name="Fronick C."/>
            <person name="Harrison M."/>
            <person name="Strong C."/>
            <person name="Farmer C."/>
            <person name="Delahaunty K."/>
            <person name="Markovic C."/>
            <person name="Hall O."/>
            <person name="Minx P."/>
            <person name="Tomlinson C."/>
            <person name="Mitreva M."/>
            <person name="Nelson J."/>
            <person name="Hou S."/>
            <person name="Wollam A."/>
            <person name="Pepin K.H."/>
            <person name="Johnson M."/>
            <person name="Bhonagiri V."/>
            <person name="Zhang X."/>
            <person name="Suruliraj S."/>
            <person name="Warren W."/>
            <person name="Chinwalla A."/>
            <person name="Mardis E.R."/>
            <person name="Wilson R.K."/>
        </authorList>
    </citation>
    <scope>NUCLEOTIDE SEQUENCE [LARGE SCALE GENOMIC DNA]</scope>
    <source>
        <strain evidence="1 2">DSM 2876</strain>
    </source>
</reference>
<dbReference type="EMBL" id="ABWN01000040">
    <property type="protein sequence ID" value="EFF67470.1"/>
    <property type="molecule type" value="Genomic_DNA"/>
</dbReference>
<proteinExistence type="predicted"/>
<organism evidence="1 2">
    <name type="scientific">Eshraghiella crossota DSM 2876</name>
    <dbReference type="NCBI Taxonomy" id="511680"/>
    <lineage>
        <taxon>Bacteria</taxon>
        <taxon>Bacillati</taxon>
        <taxon>Bacillota</taxon>
        <taxon>Clostridia</taxon>
        <taxon>Lachnospirales</taxon>
        <taxon>Lachnospiraceae</taxon>
        <taxon>Eshraghiella</taxon>
    </lineage>
</organism>
<evidence type="ECO:0000313" key="2">
    <source>
        <dbReference type="Proteomes" id="UP000006238"/>
    </source>
</evidence>
<gene>
    <name evidence="1" type="ORF">BUTYVIB_02337</name>
</gene>
<keyword evidence="2" id="KW-1185">Reference proteome</keyword>
<dbReference type="STRING" id="45851.BHV86_03970"/>
<dbReference type="RefSeq" id="WP_005604430.1">
    <property type="nucleotide sequence ID" value="NZ_GG663524.1"/>
</dbReference>
<dbReference type="AlphaFoldDB" id="D4S2L5"/>